<feature type="compositionally biased region" description="Acidic residues" evidence="7">
    <location>
        <begin position="75"/>
        <end position="90"/>
    </location>
</feature>
<keyword evidence="4" id="KW-0238">DNA-binding</keyword>
<dbReference type="Proteomes" id="UP001516023">
    <property type="component" value="Unassembled WGS sequence"/>
</dbReference>
<evidence type="ECO:0000256" key="4">
    <source>
        <dbReference type="ARBA" id="ARBA00023125"/>
    </source>
</evidence>
<evidence type="ECO:0000256" key="2">
    <source>
        <dbReference type="ARBA" id="ARBA00009001"/>
    </source>
</evidence>
<keyword evidence="8" id="KW-0732">Signal</keyword>
<keyword evidence="3" id="KW-0805">Transcription regulation</keyword>
<dbReference type="Pfam" id="PF02229">
    <property type="entry name" value="PC4"/>
    <property type="match status" value="1"/>
</dbReference>
<dbReference type="AlphaFoldDB" id="A0ABD3QRT5"/>
<organism evidence="10 11">
    <name type="scientific">Cyclotella cryptica</name>
    <dbReference type="NCBI Taxonomy" id="29204"/>
    <lineage>
        <taxon>Eukaryota</taxon>
        <taxon>Sar</taxon>
        <taxon>Stramenopiles</taxon>
        <taxon>Ochrophyta</taxon>
        <taxon>Bacillariophyta</taxon>
        <taxon>Coscinodiscophyceae</taxon>
        <taxon>Thalassiosirophycidae</taxon>
        <taxon>Stephanodiscales</taxon>
        <taxon>Stephanodiscaceae</taxon>
        <taxon>Cyclotella</taxon>
    </lineage>
</organism>
<reference evidence="10 11" key="1">
    <citation type="journal article" date="2020" name="G3 (Bethesda)">
        <title>Improved Reference Genome for Cyclotella cryptica CCMP332, a Model for Cell Wall Morphogenesis, Salinity Adaptation, and Lipid Production in Diatoms (Bacillariophyta).</title>
        <authorList>
            <person name="Roberts W.R."/>
            <person name="Downey K.M."/>
            <person name="Ruck E.C."/>
            <person name="Traller J.C."/>
            <person name="Alverson A.J."/>
        </authorList>
    </citation>
    <scope>NUCLEOTIDE SEQUENCE [LARGE SCALE GENOMIC DNA]</scope>
    <source>
        <strain evidence="10 11">CCMP332</strain>
    </source>
</reference>
<dbReference type="PANTHER" id="PTHR13215">
    <property type="entry name" value="RNA POLYMERASE II TRANSCRIPTIONAL COACTIVATOR"/>
    <property type="match status" value="1"/>
</dbReference>
<evidence type="ECO:0000256" key="5">
    <source>
        <dbReference type="ARBA" id="ARBA00023163"/>
    </source>
</evidence>
<evidence type="ECO:0000256" key="8">
    <source>
        <dbReference type="SAM" id="SignalP"/>
    </source>
</evidence>
<dbReference type="InterPro" id="IPR003173">
    <property type="entry name" value="PC4_C"/>
</dbReference>
<evidence type="ECO:0000256" key="1">
    <source>
        <dbReference type="ARBA" id="ARBA00004123"/>
    </source>
</evidence>
<dbReference type="GO" id="GO:0003677">
    <property type="term" value="F:DNA binding"/>
    <property type="evidence" value="ECO:0007669"/>
    <property type="project" value="UniProtKB-KW"/>
</dbReference>
<feature type="chain" id="PRO_5044784175" description="Transcriptional coactivator p15 (PC4) C-terminal domain-containing protein" evidence="8">
    <location>
        <begin position="22"/>
        <end position="171"/>
    </location>
</feature>
<dbReference type="EMBL" id="JABMIG020000024">
    <property type="protein sequence ID" value="KAL3801776.1"/>
    <property type="molecule type" value="Genomic_DNA"/>
</dbReference>
<proteinExistence type="inferred from homology"/>
<evidence type="ECO:0000313" key="11">
    <source>
        <dbReference type="Proteomes" id="UP001516023"/>
    </source>
</evidence>
<comment type="caution">
    <text evidence="10">The sequence shown here is derived from an EMBL/GenBank/DDBJ whole genome shotgun (WGS) entry which is preliminary data.</text>
</comment>
<dbReference type="SUPFAM" id="SSF54447">
    <property type="entry name" value="ssDNA-binding transcriptional regulator domain"/>
    <property type="match status" value="1"/>
</dbReference>
<evidence type="ECO:0000259" key="9">
    <source>
        <dbReference type="Pfam" id="PF02229"/>
    </source>
</evidence>
<comment type="subcellular location">
    <subcellularLocation>
        <location evidence="1">Nucleus</location>
    </subcellularLocation>
</comment>
<feature type="signal peptide" evidence="8">
    <location>
        <begin position="1"/>
        <end position="21"/>
    </location>
</feature>
<evidence type="ECO:0000256" key="3">
    <source>
        <dbReference type="ARBA" id="ARBA00023015"/>
    </source>
</evidence>
<evidence type="ECO:0000256" key="7">
    <source>
        <dbReference type="SAM" id="MobiDB-lite"/>
    </source>
</evidence>
<keyword evidence="11" id="KW-1185">Reference proteome</keyword>
<dbReference type="Gene3D" id="2.30.31.10">
    <property type="entry name" value="Transcriptional Coactivator Pc4, Chain A"/>
    <property type="match status" value="1"/>
</dbReference>
<evidence type="ECO:0000313" key="10">
    <source>
        <dbReference type="EMBL" id="KAL3801776.1"/>
    </source>
</evidence>
<sequence>MNVVTVFRFLLVTIPFASLYSQSFSLSSSSLSSAPKTSKKLRQFFAGASTLITMPSDDDFEPQPKKAKNVKEEESDKDEEAEDDDGDEESGAVKRNADGEAYFDLGKAKRVTVRQWKTAVLVDIREFYEKGGKELPGKKGISLTLEQYKELRKHIMDGSLDKQVEELKKGK</sequence>
<evidence type="ECO:0000256" key="6">
    <source>
        <dbReference type="ARBA" id="ARBA00023242"/>
    </source>
</evidence>
<feature type="region of interest" description="Disordered" evidence="7">
    <location>
        <begin position="53"/>
        <end position="95"/>
    </location>
</feature>
<dbReference type="GO" id="GO:0005634">
    <property type="term" value="C:nucleus"/>
    <property type="evidence" value="ECO:0007669"/>
    <property type="project" value="UniProtKB-SubCell"/>
</dbReference>
<name>A0ABD3QRT5_9STRA</name>
<keyword evidence="6" id="KW-0539">Nucleus</keyword>
<accession>A0ABD3QRT5</accession>
<keyword evidence="5" id="KW-0804">Transcription</keyword>
<protein>
    <recommendedName>
        <fullName evidence="9">Transcriptional coactivator p15 (PC4) C-terminal domain-containing protein</fullName>
    </recommendedName>
</protein>
<comment type="similarity">
    <text evidence="2">Belongs to the transcriptional coactivator PC4 family.</text>
</comment>
<dbReference type="InterPro" id="IPR045125">
    <property type="entry name" value="Sub1/Tcp4-like"/>
</dbReference>
<gene>
    <name evidence="10" type="ORF">HJC23_001172</name>
</gene>
<dbReference type="InterPro" id="IPR009044">
    <property type="entry name" value="ssDNA-bd_transcriptional_reg"/>
</dbReference>
<feature type="domain" description="Transcriptional coactivator p15 (PC4) C-terminal" evidence="9">
    <location>
        <begin position="103"/>
        <end position="154"/>
    </location>
</feature>